<reference evidence="9" key="2">
    <citation type="submission" date="2023-01" db="EMBL/GenBank/DDBJ databases">
        <authorList>
            <person name="Sun Q."/>
            <person name="Evtushenko L."/>
        </authorList>
    </citation>
    <scope>NUCLEOTIDE SEQUENCE</scope>
    <source>
        <strain evidence="9">VKM B-2222</strain>
    </source>
</reference>
<reference evidence="9" key="1">
    <citation type="journal article" date="2014" name="Int. J. Syst. Evol. Microbiol.">
        <title>Complete genome sequence of Corynebacterium casei LMG S-19264T (=DSM 44701T), isolated from a smear-ripened cheese.</title>
        <authorList>
            <consortium name="US DOE Joint Genome Institute (JGI-PGF)"/>
            <person name="Walter F."/>
            <person name="Albersmeier A."/>
            <person name="Kalinowski J."/>
            <person name="Ruckert C."/>
        </authorList>
    </citation>
    <scope>NUCLEOTIDE SEQUENCE</scope>
    <source>
        <strain evidence="9">VKM B-2222</strain>
    </source>
</reference>
<dbReference type="InterPro" id="IPR013563">
    <property type="entry name" value="Oligopep_ABC_C"/>
</dbReference>
<keyword evidence="6 9" id="KW-0067">ATP-binding</keyword>
<dbReference type="GO" id="GO:0005524">
    <property type="term" value="F:ATP binding"/>
    <property type="evidence" value="ECO:0007669"/>
    <property type="project" value="UniProtKB-KW"/>
</dbReference>
<evidence type="ECO:0000256" key="2">
    <source>
        <dbReference type="ARBA" id="ARBA00005417"/>
    </source>
</evidence>
<keyword evidence="4" id="KW-1003">Cell membrane</keyword>
<protein>
    <submittedName>
        <fullName evidence="9">ABC transporter ATP-binding protein</fullName>
    </submittedName>
</protein>
<dbReference type="PANTHER" id="PTHR43297:SF2">
    <property type="entry name" value="DIPEPTIDE TRANSPORT ATP-BINDING PROTEIN DPPD"/>
    <property type="match status" value="1"/>
</dbReference>
<dbReference type="NCBIfam" id="NF008453">
    <property type="entry name" value="PRK11308.1"/>
    <property type="match status" value="2"/>
</dbReference>
<feature type="domain" description="ABC transporter" evidence="8">
    <location>
        <begin position="283"/>
        <end position="536"/>
    </location>
</feature>
<evidence type="ECO:0000259" key="8">
    <source>
        <dbReference type="PROSITE" id="PS50893"/>
    </source>
</evidence>
<keyword evidence="5" id="KW-0547">Nucleotide-binding</keyword>
<dbReference type="GO" id="GO:0005886">
    <property type="term" value="C:plasma membrane"/>
    <property type="evidence" value="ECO:0007669"/>
    <property type="project" value="UniProtKB-SubCell"/>
</dbReference>
<evidence type="ECO:0000313" key="10">
    <source>
        <dbReference type="Proteomes" id="UP001143349"/>
    </source>
</evidence>
<feature type="domain" description="ABC transporter" evidence="8">
    <location>
        <begin position="12"/>
        <end position="262"/>
    </location>
</feature>
<dbReference type="AlphaFoldDB" id="A0AAD3RTN6"/>
<comment type="similarity">
    <text evidence="2">Belongs to the ABC transporter superfamily.</text>
</comment>
<dbReference type="GO" id="GO:0016887">
    <property type="term" value="F:ATP hydrolysis activity"/>
    <property type="evidence" value="ECO:0007669"/>
    <property type="project" value="InterPro"/>
</dbReference>
<dbReference type="EMBL" id="BSFH01000030">
    <property type="protein sequence ID" value="GLK64723.1"/>
    <property type="molecule type" value="Genomic_DNA"/>
</dbReference>
<dbReference type="Pfam" id="PF00005">
    <property type="entry name" value="ABC_tran"/>
    <property type="match status" value="2"/>
</dbReference>
<dbReference type="InterPro" id="IPR050388">
    <property type="entry name" value="ABC_Ni/Peptide_Import"/>
</dbReference>
<name>A0AAD3RTN6_9RHOB</name>
<dbReference type="InterPro" id="IPR003593">
    <property type="entry name" value="AAA+_ATPase"/>
</dbReference>
<dbReference type="NCBIfam" id="NF007739">
    <property type="entry name" value="PRK10419.1"/>
    <property type="match status" value="2"/>
</dbReference>
<evidence type="ECO:0000256" key="3">
    <source>
        <dbReference type="ARBA" id="ARBA00022448"/>
    </source>
</evidence>
<keyword evidence="10" id="KW-1185">Reference proteome</keyword>
<dbReference type="Pfam" id="PF08352">
    <property type="entry name" value="oligo_HPY"/>
    <property type="match status" value="2"/>
</dbReference>
<dbReference type="InterPro" id="IPR003439">
    <property type="entry name" value="ABC_transporter-like_ATP-bd"/>
</dbReference>
<accession>A0AAD3RTN6</accession>
<dbReference type="SMART" id="SM00382">
    <property type="entry name" value="AAA"/>
    <property type="match status" value="2"/>
</dbReference>
<evidence type="ECO:0000256" key="5">
    <source>
        <dbReference type="ARBA" id="ARBA00022741"/>
    </source>
</evidence>
<dbReference type="InterPro" id="IPR027417">
    <property type="entry name" value="P-loop_NTPase"/>
</dbReference>
<dbReference type="PROSITE" id="PS00211">
    <property type="entry name" value="ABC_TRANSPORTER_1"/>
    <property type="match status" value="2"/>
</dbReference>
<dbReference type="PROSITE" id="PS50893">
    <property type="entry name" value="ABC_TRANSPORTER_2"/>
    <property type="match status" value="2"/>
</dbReference>
<organism evidence="9 10">
    <name type="scientific">Paracoccus kondratievae</name>
    <dbReference type="NCBI Taxonomy" id="135740"/>
    <lineage>
        <taxon>Bacteria</taxon>
        <taxon>Pseudomonadati</taxon>
        <taxon>Pseudomonadota</taxon>
        <taxon>Alphaproteobacteria</taxon>
        <taxon>Rhodobacterales</taxon>
        <taxon>Paracoccaceae</taxon>
        <taxon>Paracoccus</taxon>
    </lineage>
</organism>
<proteinExistence type="inferred from homology"/>
<dbReference type="InterPro" id="IPR017871">
    <property type="entry name" value="ABC_transporter-like_CS"/>
</dbReference>
<gene>
    <name evidence="9" type="ORF">GCM10017635_21940</name>
</gene>
<evidence type="ECO:0000313" key="9">
    <source>
        <dbReference type="EMBL" id="GLK64723.1"/>
    </source>
</evidence>
<dbReference type="PANTHER" id="PTHR43297">
    <property type="entry name" value="OLIGOPEPTIDE TRANSPORT ATP-BINDING PROTEIN APPD"/>
    <property type="match status" value="1"/>
</dbReference>
<keyword evidence="3" id="KW-0813">Transport</keyword>
<dbReference type="GO" id="GO:0015833">
    <property type="term" value="P:peptide transport"/>
    <property type="evidence" value="ECO:0007669"/>
    <property type="project" value="InterPro"/>
</dbReference>
<dbReference type="Proteomes" id="UP001143349">
    <property type="component" value="Unassembled WGS sequence"/>
</dbReference>
<dbReference type="SUPFAM" id="SSF52540">
    <property type="entry name" value="P-loop containing nucleoside triphosphate hydrolases"/>
    <property type="match status" value="2"/>
</dbReference>
<dbReference type="RefSeq" id="WP_271179823.1">
    <property type="nucleotide sequence ID" value="NZ_BSFH01000030.1"/>
</dbReference>
<comment type="subcellular location">
    <subcellularLocation>
        <location evidence="1">Cell inner membrane</location>
        <topology evidence="1">Peripheral membrane protein</topology>
    </subcellularLocation>
</comment>
<evidence type="ECO:0000256" key="6">
    <source>
        <dbReference type="ARBA" id="ARBA00022840"/>
    </source>
</evidence>
<dbReference type="GO" id="GO:0055085">
    <property type="term" value="P:transmembrane transport"/>
    <property type="evidence" value="ECO:0007669"/>
    <property type="project" value="UniProtKB-ARBA"/>
</dbReference>
<comment type="caution">
    <text evidence="9">The sequence shown here is derived from an EMBL/GenBank/DDBJ whole genome shotgun (WGS) entry which is preliminary data.</text>
</comment>
<dbReference type="FunFam" id="3.40.50.300:FF:000016">
    <property type="entry name" value="Oligopeptide ABC transporter ATP-binding component"/>
    <property type="match status" value="1"/>
</dbReference>
<dbReference type="Gene3D" id="3.40.50.300">
    <property type="entry name" value="P-loop containing nucleotide triphosphate hydrolases"/>
    <property type="match status" value="2"/>
</dbReference>
<sequence length="556" mass="60428">MADHTTAAPPVLSIRDLRVSTCGREPVEILKGVGFDIAPGETVCLVGESGSGKSVTSLVTMDLLPQGELCATSGSVKLNGEEILTATPARTKTLRGSDMAMIFQEPMTALNPVLKIGLQMDEVYRAHRRMSPAERRQAALEVFASVHLPDPPRIYDSYPHQLSGGQRQRVMIAMALALKPRLLIADEPTTALDVTTQKQILTLIRELQEQQNTAVLFITHDMGVVADIADRVCVMRHGEMVESGTVEEVLSRPTQPYTQALLRAVPSLTPRKPRPEVTGTPAIEVNALEKVFQIGSLAGQLMGRAPHRVHAVNRVSFRLAQGRTLGIVGESGSGKSTVARCVLRLEDPSAGEIRIDGQDIARLRAGKALASARRRVQMVFQDPNRSLNPRLRIAESMIEGPLNLGESRASALGRAGELIEVVGLPRTSLQRFPHQFSGGQRQRIAIARALMMDPEVIVADEAVSALDVSVQAQVLELLADLQAKRNLAILFITHDLRVAAQICDEVMVMRHGAVVEHGPAAEVLAHPRHDYTRSLIAAAPGRDWDFAAGRRLEVLT</sequence>
<evidence type="ECO:0000256" key="7">
    <source>
        <dbReference type="ARBA" id="ARBA00023136"/>
    </source>
</evidence>
<dbReference type="CDD" id="cd03257">
    <property type="entry name" value="ABC_NikE_OppD_transporters"/>
    <property type="match status" value="2"/>
</dbReference>
<keyword evidence="7" id="KW-0472">Membrane</keyword>
<evidence type="ECO:0000256" key="4">
    <source>
        <dbReference type="ARBA" id="ARBA00022475"/>
    </source>
</evidence>
<evidence type="ECO:0000256" key="1">
    <source>
        <dbReference type="ARBA" id="ARBA00004417"/>
    </source>
</evidence>